<evidence type="ECO:0000256" key="1">
    <source>
        <dbReference type="ARBA" id="ARBA00009922"/>
    </source>
</evidence>
<dbReference type="NCBIfam" id="NF008743">
    <property type="entry name" value="PRK11773.1"/>
    <property type="match status" value="1"/>
</dbReference>
<keyword evidence="4" id="KW-0227">DNA damage</keyword>
<evidence type="ECO:0000256" key="3">
    <source>
        <dbReference type="ARBA" id="ARBA00022741"/>
    </source>
</evidence>
<dbReference type="PROSITE" id="PS51198">
    <property type="entry name" value="UVRD_HELICASE_ATP_BIND"/>
    <property type="match status" value="1"/>
</dbReference>
<evidence type="ECO:0000256" key="15">
    <source>
        <dbReference type="ARBA" id="ARBA00074869"/>
    </source>
</evidence>
<dbReference type="PANTHER" id="PTHR11070:SF2">
    <property type="entry name" value="ATP-DEPENDENT DNA HELICASE SRS2"/>
    <property type="match status" value="1"/>
</dbReference>
<dbReference type="FunFam" id="3.40.50.300:FF:001201">
    <property type="entry name" value="ATP-dependent DNA helicase UvrD2"/>
    <property type="match status" value="1"/>
</dbReference>
<name>A0A9X2WMB2_9GAMM</name>
<dbReference type="NCBIfam" id="TIGR01075">
    <property type="entry name" value="uvrD"/>
    <property type="match status" value="1"/>
</dbReference>
<dbReference type="SUPFAM" id="SSF52540">
    <property type="entry name" value="P-loop containing nucleoside triphosphate hydrolases"/>
    <property type="match status" value="1"/>
</dbReference>
<dbReference type="Pfam" id="PF13361">
    <property type="entry name" value="UvrD_C"/>
    <property type="match status" value="1"/>
</dbReference>
<keyword evidence="7 16" id="KW-0067">ATP-binding</keyword>
<sequence>MDVSSLLDGLNDKQREAVGAPLSNMLVLAGAGSGKTRVLTHRIAWLMQVEQQSPYSILAVTFTNKAAAEMRERVEKVVGSNMGRMWIGTFHGLAHRILRTHFQDANLPQSFQIIDSDDQLRLLKRILKSLNLDDKQYPPRQAQSYINGKKDQGLRPKHIDAGGFPVEQNLLNIYKIYQESCDRAGLVDFAEILLRAHELWLNKPHILAHYQDRFRHILVDEFQDTNAIQYAWIRVLAGNSANVMIVGDDDQSIYGWRGAQIENLHRFLKDFPGAETVRLEQNYRSTGNILKASNDLIANNPDRLGKKLWTEDKDGEPISVYCAFNEMDEAKFIVGRINDWQDKGGSLSDCAILYRSNAQSRVLEEALLHRGLAYRIYGGLRFFERQEIKDAMGYMRLINNKDDDAAFERVVNTPTRGIGDRTLEIIRSTARQQQLTLWQASLRLLEEKVLAGRAANAVRGFMDLVIHMRTDTADMLLYRMTDSVINQSGLRAMYEAEKGEKAQARIENLNELVTAAKSFEMPEELEDMGELNAFLSHAALEAGEGQADAFTDAVQLMTLHSAKGLEFPMVFMSGVEEGIFPSKMALDEGDRLDEERRLCYVGMTRAMQKLYISYAESRRIYGREDYARPSRFINEIPEQYVEQIRLRAQVSPSISQRFPARGASTAFSQSSANTTGFSVGQKVKHFKFAEGVVTNFEGTGEKARVQVNFRDFGSKWLLVSLAKLEAC</sequence>
<dbReference type="Proteomes" id="UP001155546">
    <property type="component" value="Unassembled WGS sequence"/>
</dbReference>
<keyword evidence="5 16" id="KW-0378">Hydrolase</keyword>
<evidence type="ECO:0000256" key="11">
    <source>
        <dbReference type="ARBA" id="ARBA00034617"/>
    </source>
</evidence>
<dbReference type="Gene3D" id="1.10.486.10">
    <property type="entry name" value="PCRA, domain 4"/>
    <property type="match status" value="1"/>
</dbReference>
<dbReference type="GO" id="GO:0003677">
    <property type="term" value="F:DNA binding"/>
    <property type="evidence" value="ECO:0007669"/>
    <property type="project" value="UniProtKB-KW"/>
</dbReference>
<evidence type="ECO:0000259" key="17">
    <source>
        <dbReference type="PROSITE" id="PS51198"/>
    </source>
</evidence>
<keyword evidence="20" id="KW-1185">Reference proteome</keyword>
<proteinExistence type="inferred from homology"/>
<evidence type="ECO:0000256" key="13">
    <source>
        <dbReference type="ARBA" id="ARBA00034923"/>
    </source>
</evidence>
<dbReference type="GO" id="GO:0033202">
    <property type="term" value="C:DNA helicase complex"/>
    <property type="evidence" value="ECO:0007669"/>
    <property type="project" value="TreeGrafter"/>
</dbReference>
<dbReference type="GO" id="GO:0016787">
    <property type="term" value="F:hydrolase activity"/>
    <property type="evidence" value="ECO:0007669"/>
    <property type="project" value="UniProtKB-UniRule"/>
</dbReference>
<feature type="binding site" evidence="16">
    <location>
        <begin position="29"/>
        <end position="36"/>
    </location>
    <ligand>
        <name>ATP</name>
        <dbReference type="ChEBI" id="CHEBI:30616"/>
    </ligand>
</feature>
<dbReference type="GO" id="GO:0000725">
    <property type="term" value="P:recombinational repair"/>
    <property type="evidence" value="ECO:0007669"/>
    <property type="project" value="TreeGrafter"/>
</dbReference>
<dbReference type="Gene3D" id="3.40.50.300">
    <property type="entry name" value="P-loop containing nucleotide triphosphate hydrolases"/>
    <property type="match status" value="2"/>
</dbReference>
<dbReference type="RefSeq" id="WP_261298432.1">
    <property type="nucleotide sequence ID" value="NZ_JAMTCD010000010.1"/>
</dbReference>
<comment type="catalytic activity">
    <reaction evidence="14">
        <text>ATP + H2O = ADP + phosphate + H(+)</text>
        <dbReference type="Rhea" id="RHEA:13065"/>
        <dbReference type="ChEBI" id="CHEBI:15377"/>
        <dbReference type="ChEBI" id="CHEBI:15378"/>
        <dbReference type="ChEBI" id="CHEBI:30616"/>
        <dbReference type="ChEBI" id="CHEBI:43474"/>
        <dbReference type="ChEBI" id="CHEBI:456216"/>
        <dbReference type="EC" id="5.6.2.4"/>
    </reaction>
</comment>
<evidence type="ECO:0000259" key="18">
    <source>
        <dbReference type="PROSITE" id="PS51217"/>
    </source>
</evidence>
<dbReference type="CDD" id="cd18807">
    <property type="entry name" value="SF1_C_UvrD"/>
    <property type="match status" value="1"/>
</dbReference>
<dbReference type="Pfam" id="PF21196">
    <property type="entry name" value="PcrA_UvrD_tudor"/>
    <property type="match status" value="1"/>
</dbReference>
<dbReference type="PANTHER" id="PTHR11070">
    <property type="entry name" value="UVRD / RECB / PCRA DNA HELICASE FAMILY MEMBER"/>
    <property type="match status" value="1"/>
</dbReference>
<keyword evidence="6 16" id="KW-0347">Helicase</keyword>
<evidence type="ECO:0000256" key="4">
    <source>
        <dbReference type="ARBA" id="ARBA00022763"/>
    </source>
</evidence>
<evidence type="ECO:0000256" key="6">
    <source>
        <dbReference type="ARBA" id="ARBA00022806"/>
    </source>
</evidence>
<evidence type="ECO:0000256" key="10">
    <source>
        <dbReference type="ARBA" id="ARBA00023235"/>
    </source>
</evidence>
<dbReference type="GO" id="GO:0005524">
    <property type="term" value="F:ATP binding"/>
    <property type="evidence" value="ECO:0007669"/>
    <property type="project" value="UniProtKB-UniRule"/>
</dbReference>
<feature type="domain" description="UvrD-like helicase ATP-binding" evidence="17">
    <location>
        <begin position="8"/>
        <end position="286"/>
    </location>
</feature>
<dbReference type="InterPro" id="IPR013986">
    <property type="entry name" value="DExx_box_DNA_helicase_dom_sf"/>
</dbReference>
<accession>A0A9X2WMB2</accession>
<comment type="similarity">
    <text evidence="1">Belongs to the helicase family. UvrD subfamily.</text>
</comment>
<comment type="caution">
    <text evidence="19">The sequence shown here is derived from an EMBL/GenBank/DDBJ whole genome shotgun (WGS) entry which is preliminary data.</text>
</comment>
<evidence type="ECO:0000313" key="19">
    <source>
        <dbReference type="EMBL" id="MCT7942051.1"/>
    </source>
</evidence>
<gene>
    <name evidence="19" type="primary">uvrD</name>
    <name evidence="19" type="synonym">mutU</name>
    <name evidence="19" type="synonym">recL</name>
    <name evidence="19" type="ORF">NE535_09640</name>
</gene>
<dbReference type="EMBL" id="JAMTCD010000010">
    <property type="protein sequence ID" value="MCT7942051.1"/>
    <property type="molecule type" value="Genomic_DNA"/>
</dbReference>
<dbReference type="CDD" id="cd17932">
    <property type="entry name" value="DEXQc_UvrD"/>
    <property type="match status" value="1"/>
</dbReference>
<evidence type="ECO:0000313" key="20">
    <source>
        <dbReference type="Proteomes" id="UP001155546"/>
    </source>
</evidence>
<evidence type="ECO:0000256" key="5">
    <source>
        <dbReference type="ARBA" id="ARBA00022801"/>
    </source>
</evidence>
<evidence type="ECO:0000256" key="12">
    <source>
        <dbReference type="ARBA" id="ARBA00034808"/>
    </source>
</evidence>
<dbReference type="GO" id="GO:0006260">
    <property type="term" value="P:DNA replication"/>
    <property type="evidence" value="ECO:0007669"/>
    <property type="project" value="UniProtKB-KW"/>
</dbReference>
<dbReference type="EC" id="5.6.2.4" evidence="12"/>
<keyword evidence="2" id="KW-0235">DNA replication</keyword>
<feature type="domain" description="UvrD-like helicase C-terminal" evidence="18">
    <location>
        <begin position="287"/>
        <end position="564"/>
    </location>
</feature>
<keyword evidence="8" id="KW-0238">DNA-binding</keyword>
<dbReference type="GO" id="GO:0005829">
    <property type="term" value="C:cytosol"/>
    <property type="evidence" value="ECO:0007669"/>
    <property type="project" value="TreeGrafter"/>
</dbReference>
<evidence type="ECO:0000256" key="16">
    <source>
        <dbReference type="PROSITE-ProRule" id="PRU00560"/>
    </source>
</evidence>
<dbReference type="InterPro" id="IPR000212">
    <property type="entry name" value="DNA_helicase_UvrD/REP"/>
</dbReference>
<comment type="catalytic activity">
    <reaction evidence="11">
        <text>Couples ATP hydrolysis with the unwinding of duplex DNA by translocating in the 3'-5' direction.</text>
        <dbReference type="EC" id="5.6.2.4"/>
    </reaction>
</comment>
<evidence type="ECO:0000256" key="7">
    <source>
        <dbReference type="ARBA" id="ARBA00022840"/>
    </source>
</evidence>
<dbReference type="InterPro" id="IPR005753">
    <property type="entry name" value="DNA_helicase_ATP-dep_UvrD"/>
</dbReference>
<dbReference type="FunFam" id="1.10.10.160:FF:000002">
    <property type="entry name" value="DNA helicase"/>
    <property type="match status" value="1"/>
</dbReference>
<organism evidence="19 20">
    <name type="scientific">Shewanella holmiensis</name>
    <dbReference type="NCBI Taxonomy" id="2952222"/>
    <lineage>
        <taxon>Bacteria</taxon>
        <taxon>Pseudomonadati</taxon>
        <taxon>Pseudomonadota</taxon>
        <taxon>Gammaproteobacteria</taxon>
        <taxon>Alteromonadales</taxon>
        <taxon>Shewanellaceae</taxon>
        <taxon>Shewanella</taxon>
    </lineage>
</organism>
<evidence type="ECO:0000256" key="14">
    <source>
        <dbReference type="ARBA" id="ARBA00048988"/>
    </source>
</evidence>
<dbReference type="Gene3D" id="1.10.10.160">
    <property type="match status" value="1"/>
</dbReference>
<reference evidence="19" key="1">
    <citation type="journal article" date="2023" name="Int. J. Syst. Evol. Microbiol.">
        <title>&lt;i&gt;Shewanella septentrionalis&lt;/i&gt; sp. nov. and &lt;i&gt;Shewanella holmiensis&lt;/i&gt; sp. nov., isolated from Baltic Sea water and sediments.</title>
        <authorList>
            <person name="Martin-Rodriguez A.J."/>
            <person name="Thorell K."/>
            <person name="Joffre E."/>
            <person name="Jensie-Markopoulos S."/>
            <person name="Moore E.R.B."/>
            <person name="Sjoling A."/>
        </authorList>
    </citation>
    <scope>NUCLEOTIDE SEQUENCE</scope>
    <source>
        <strain evidence="19">SP1S2-7</strain>
    </source>
</reference>
<dbReference type="AlphaFoldDB" id="A0A9X2WMB2"/>
<keyword evidence="9" id="KW-0234">DNA repair</keyword>
<dbReference type="GO" id="GO:0042802">
    <property type="term" value="F:identical protein binding"/>
    <property type="evidence" value="ECO:0007669"/>
    <property type="project" value="UniProtKB-ARBA"/>
</dbReference>
<protein>
    <recommendedName>
        <fullName evidence="15">DNA helicase II</fullName>
        <ecNumber evidence="12">5.6.2.4</ecNumber>
    </recommendedName>
    <alternativeName>
        <fullName evidence="13">DNA 3'-5' helicase II</fullName>
    </alternativeName>
</protein>
<evidence type="ECO:0000256" key="8">
    <source>
        <dbReference type="ARBA" id="ARBA00023125"/>
    </source>
</evidence>
<dbReference type="FunFam" id="1.10.486.10:FF:000001">
    <property type="entry name" value="DNA helicase"/>
    <property type="match status" value="1"/>
</dbReference>
<dbReference type="InterPro" id="IPR014016">
    <property type="entry name" value="UvrD-like_ATP-bd"/>
</dbReference>
<dbReference type="PROSITE" id="PS51217">
    <property type="entry name" value="UVRD_HELICASE_CTER"/>
    <property type="match status" value="1"/>
</dbReference>
<evidence type="ECO:0000256" key="9">
    <source>
        <dbReference type="ARBA" id="ARBA00023204"/>
    </source>
</evidence>
<dbReference type="Pfam" id="PF00580">
    <property type="entry name" value="UvrD-helicase"/>
    <property type="match status" value="1"/>
</dbReference>
<evidence type="ECO:0000256" key="2">
    <source>
        <dbReference type="ARBA" id="ARBA00022705"/>
    </source>
</evidence>
<dbReference type="InterPro" id="IPR014017">
    <property type="entry name" value="DNA_helicase_UvrD-like_C"/>
</dbReference>
<keyword evidence="10" id="KW-0413">Isomerase</keyword>
<dbReference type="GO" id="GO:0043138">
    <property type="term" value="F:3'-5' DNA helicase activity"/>
    <property type="evidence" value="ECO:0007669"/>
    <property type="project" value="UniProtKB-EC"/>
</dbReference>
<keyword evidence="3 16" id="KW-0547">Nucleotide-binding</keyword>
<dbReference type="InterPro" id="IPR027417">
    <property type="entry name" value="P-loop_NTPase"/>
</dbReference>